<evidence type="ECO:0000313" key="2">
    <source>
        <dbReference type="EMBL" id="QKD05131.1"/>
    </source>
</evidence>
<keyword evidence="1" id="KW-1133">Transmembrane helix</keyword>
<dbReference type="RefSeq" id="WP_027033901.1">
    <property type="nucleotide sequence ID" value="NZ_CP033367.1"/>
</dbReference>
<dbReference type="Proteomes" id="UP000503017">
    <property type="component" value="Chromosome"/>
</dbReference>
<sequence>MVKARNTASTWREVLQQPGESVFGADFIEAYGDRSWEPVDADSAAAHSLHVELISRIATQALGYSDGVEDRALTSVFELFGRARAITEKNPGCVTFETVIWYVLNSRVRPFTAKWHPKSVAGALRALDSSDEFRAGLVGVQAALVELDKVLQLIRTQPGYVVDQQGRPGQDAIDNEMATPVNWRPMGTNVAGDVLAGFSALERSAVEQRRTRYNLDPERGWAAGLALSGGGIRSATFSMGVMVSLAKRNLLPQFDYLSSVSGGGYAASFLTQLLGATNVPPKFSLLGTDLPFTRDEGESLMLRRIRHGASYLSGSFVERLAVAMAQAQGVFINMLVLGLIAAFFGYADFMLGQRIPRDTARQAALWSPVLLAVIFLAIPLIQKIRGPSPRAQTWMALLGIVFLLPILWVILGAAHSGWRPLVDWVSSLRTLLPDQTPDVSTISTWLTVLGSLSAGAGALLTIFSKGRPVLLTVFMALFFVSLEVLSVDFYMTLDTQAVFVFVGIIVVAAYLWFVLDVNVISLHGYYRGKLAASFLIDPSREVAVPIRLSDFDPASALFPIVNCALNVPGSKRAVMRGRLSDLFSFTPVATGAPVLGYNSTRDWEKANPNLDLATAMALSGAAVSPQMGLGTTRYASFWLTLLNLRLGLWLRKPGSKASGPGVRHLLQELTATANERGAFVNVSDGGHIENLGVYELLRRRCRYIVAVDGESDPKMTFHALTNLQRLAYIDFGIVLELNLDDLRLGQTGYSRSHFQFCRIIYPAGHQDSKEEIGYLIYLKLSLTGNEGEFLRRYKLDEPAFPHQSTADQFFSESQFEAYRALGEHVGEKLFLPAITGPLGRDVDLEDWFNRIGRSLLDPRAAATGDGPAAAL</sequence>
<reference evidence="2 3" key="1">
    <citation type="submission" date="2018-10" db="EMBL/GenBank/DDBJ databases">
        <authorList>
            <person name="Perry B.J."/>
            <person name="Sullivan J.T."/>
            <person name="Murphy R.J.T."/>
            <person name="Ramsay J.P."/>
            <person name="Ronson C.W."/>
        </authorList>
    </citation>
    <scope>NUCLEOTIDE SEQUENCE [LARGE SCALE GENOMIC DNA]</scope>
    <source>
        <strain evidence="2 3">R88b</strain>
    </source>
</reference>
<dbReference type="InterPro" id="IPR016035">
    <property type="entry name" value="Acyl_Trfase/lysoPLipase"/>
</dbReference>
<dbReference type="EMBL" id="CP033367">
    <property type="protein sequence ID" value="QKD05131.1"/>
    <property type="molecule type" value="Genomic_DNA"/>
</dbReference>
<dbReference type="PANTHER" id="PTHR10728">
    <property type="entry name" value="CYTOSOLIC PHOSPHOLIPASE A2"/>
    <property type="match status" value="1"/>
</dbReference>
<evidence type="ECO:0000256" key="1">
    <source>
        <dbReference type="SAM" id="Phobius"/>
    </source>
</evidence>
<evidence type="ECO:0008006" key="4">
    <source>
        <dbReference type="Google" id="ProtNLM"/>
    </source>
</evidence>
<feature type="transmembrane region" description="Helical" evidence="1">
    <location>
        <begin position="442"/>
        <end position="462"/>
    </location>
</feature>
<name>A0A6M7X120_RHILI</name>
<keyword evidence="1" id="KW-0812">Transmembrane</keyword>
<dbReference type="GO" id="GO:0005829">
    <property type="term" value="C:cytosol"/>
    <property type="evidence" value="ECO:0007669"/>
    <property type="project" value="TreeGrafter"/>
</dbReference>
<feature type="transmembrane region" description="Helical" evidence="1">
    <location>
        <begin position="363"/>
        <end position="381"/>
    </location>
</feature>
<keyword evidence="1" id="KW-0472">Membrane</keyword>
<dbReference type="PANTHER" id="PTHR10728:SF40">
    <property type="entry name" value="PATATIN FAMILY PROTEIN"/>
    <property type="match status" value="1"/>
</dbReference>
<protein>
    <recommendedName>
        <fullName evidence="4">PNPLA domain-containing protein</fullName>
    </recommendedName>
</protein>
<dbReference type="GO" id="GO:0046475">
    <property type="term" value="P:glycerophospholipid catabolic process"/>
    <property type="evidence" value="ECO:0007669"/>
    <property type="project" value="TreeGrafter"/>
</dbReference>
<organism evidence="2 3">
    <name type="scientific">Mesorhizobium loti R88b</name>
    <dbReference type="NCBI Taxonomy" id="935548"/>
    <lineage>
        <taxon>Bacteria</taxon>
        <taxon>Pseudomonadati</taxon>
        <taxon>Pseudomonadota</taxon>
        <taxon>Alphaproteobacteria</taxon>
        <taxon>Hyphomicrobiales</taxon>
        <taxon>Phyllobacteriaceae</taxon>
        <taxon>Mesorhizobium</taxon>
    </lineage>
</organism>
<dbReference type="Gene3D" id="3.40.1090.10">
    <property type="entry name" value="Cytosolic phospholipase A2 catalytic domain"/>
    <property type="match status" value="1"/>
</dbReference>
<accession>A0A6M7X120</accession>
<evidence type="ECO:0000313" key="3">
    <source>
        <dbReference type="Proteomes" id="UP000503017"/>
    </source>
</evidence>
<dbReference type="AlphaFoldDB" id="A0A6M7X120"/>
<feature type="transmembrane region" description="Helical" evidence="1">
    <location>
        <begin position="393"/>
        <end position="414"/>
    </location>
</feature>
<feature type="transmembrane region" description="Helical" evidence="1">
    <location>
        <begin position="330"/>
        <end position="351"/>
    </location>
</feature>
<proteinExistence type="predicted"/>
<dbReference type="GO" id="GO:0004623">
    <property type="term" value="F:phospholipase A2 activity"/>
    <property type="evidence" value="ECO:0007669"/>
    <property type="project" value="TreeGrafter"/>
</dbReference>
<gene>
    <name evidence="2" type="ORF">EB235_29635</name>
</gene>
<dbReference type="SUPFAM" id="SSF52151">
    <property type="entry name" value="FabD/lysophospholipase-like"/>
    <property type="match status" value="1"/>
</dbReference>
<feature type="transmembrane region" description="Helical" evidence="1">
    <location>
        <begin position="497"/>
        <end position="520"/>
    </location>
</feature>
<feature type="transmembrane region" description="Helical" evidence="1">
    <location>
        <begin position="469"/>
        <end position="491"/>
    </location>
</feature>